<evidence type="ECO:0000256" key="1">
    <source>
        <dbReference type="ARBA" id="ARBA00006987"/>
    </source>
</evidence>
<evidence type="ECO:0000313" key="4">
    <source>
        <dbReference type="Proteomes" id="UP001168613"/>
    </source>
</evidence>
<keyword evidence="4" id="KW-1185">Reference proteome</keyword>
<feature type="signal peptide" evidence="2">
    <location>
        <begin position="1"/>
        <end position="24"/>
    </location>
</feature>
<organism evidence="3 4">
    <name type="scientific">Alcaligenes endophyticus</name>
    <dbReference type="NCBI Taxonomy" id="1929088"/>
    <lineage>
        <taxon>Bacteria</taxon>
        <taxon>Pseudomonadati</taxon>
        <taxon>Pseudomonadota</taxon>
        <taxon>Betaproteobacteria</taxon>
        <taxon>Burkholderiales</taxon>
        <taxon>Alcaligenaceae</taxon>
        <taxon>Alcaligenes</taxon>
    </lineage>
</organism>
<sequence>MSSLKKLVNAAAALTLFFTGVGQAAADQAYPERPIRWIVPYSPGGGTDFTARYLSTQMKDFLQGQSFVVENRAGGATVIGMQTTARAPADGYTIAIATDTLIANPYLLKSVPYEVSDFEPVGTLLVSPLVLLAKPDAPVNTLEEAFAWIKDSKQPLTYGSWGIGSTAHLAGEDLSDRLGAEMIHVPYQGAAASVVAMLGGELDLLLTSANVALPHIIDGKLKALGVTTKEPIAQLPGVPALASVLPDYEMVAWIGVVGPKGMPKSAVDKLSAAFAEQLSNPEVIKTFLDRGEVISFRTPEEFSTLLEQDSVRLKDIIEKRKILLDN</sequence>
<protein>
    <submittedName>
        <fullName evidence="3">Tripartite tricarboxylate transporter substrate binding protein</fullName>
    </submittedName>
</protein>
<dbReference type="InterPro" id="IPR042100">
    <property type="entry name" value="Bug_dom1"/>
</dbReference>
<gene>
    <name evidence="3" type="ORF">LMS43_02295</name>
</gene>
<dbReference type="PANTHER" id="PTHR42928:SF5">
    <property type="entry name" value="BLR1237 PROTEIN"/>
    <property type="match status" value="1"/>
</dbReference>
<comment type="similarity">
    <text evidence="1">Belongs to the UPF0065 (bug) family.</text>
</comment>
<comment type="caution">
    <text evidence="3">The sequence shown here is derived from an EMBL/GenBank/DDBJ whole genome shotgun (WGS) entry which is preliminary data.</text>
</comment>
<dbReference type="Gene3D" id="3.40.190.150">
    <property type="entry name" value="Bordetella uptake gene, domain 1"/>
    <property type="match status" value="1"/>
</dbReference>
<dbReference type="EMBL" id="JAJHNU010000001">
    <property type="protein sequence ID" value="MDN4120112.1"/>
    <property type="molecule type" value="Genomic_DNA"/>
</dbReference>
<evidence type="ECO:0000313" key="3">
    <source>
        <dbReference type="EMBL" id="MDN4120112.1"/>
    </source>
</evidence>
<dbReference type="Proteomes" id="UP001168613">
    <property type="component" value="Unassembled WGS sequence"/>
</dbReference>
<keyword evidence="2" id="KW-0732">Signal</keyword>
<dbReference type="RefSeq" id="WP_266122552.1">
    <property type="nucleotide sequence ID" value="NZ_JAJHNU010000001.1"/>
</dbReference>
<dbReference type="PIRSF" id="PIRSF017082">
    <property type="entry name" value="YflP"/>
    <property type="match status" value="1"/>
</dbReference>
<dbReference type="PANTHER" id="PTHR42928">
    <property type="entry name" value="TRICARBOXYLATE-BINDING PROTEIN"/>
    <property type="match status" value="1"/>
</dbReference>
<proteinExistence type="inferred from homology"/>
<dbReference type="CDD" id="cd07012">
    <property type="entry name" value="PBP2_Bug_TTT"/>
    <property type="match status" value="1"/>
</dbReference>
<reference evidence="3" key="1">
    <citation type="submission" date="2021-11" db="EMBL/GenBank/DDBJ databases">
        <title>Draft genome sequence of Alcaligenes endophyticus type strain CCUG 75668T.</title>
        <authorList>
            <person name="Salva-Serra F."/>
            <person name="Duran R.E."/>
            <person name="Seeger M."/>
            <person name="Moore E.R.B."/>
            <person name="Jaen-Luchoro D."/>
        </authorList>
    </citation>
    <scope>NUCLEOTIDE SEQUENCE</scope>
    <source>
        <strain evidence="3">CCUG 75668</strain>
    </source>
</reference>
<dbReference type="Gene3D" id="3.40.190.10">
    <property type="entry name" value="Periplasmic binding protein-like II"/>
    <property type="match status" value="1"/>
</dbReference>
<dbReference type="Pfam" id="PF03401">
    <property type="entry name" value="TctC"/>
    <property type="match status" value="1"/>
</dbReference>
<accession>A0ABT8EFT0</accession>
<dbReference type="SUPFAM" id="SSF53850">
    <property type="entry name" value="Periplasmic binding protein-like II"/>
    <property type="match status" value="1"/>
</dbReference>
<name>A0ABT8EFT0_9BURK</name>
<dbReference type="InterPro" id="IPR005064">
    <property type="entry name" value="BUG"/>
</dbReference>
<evidence type="ECO:0000256" key="2">
    <source>
        <dbReference type="SAM" id="SignalP"/>
    </source>
</evidence>
<feature type="chain" id="PRO_5047020867" evidence="2">
    <location>
        <begin position="25"/>
        <end position="326"/>
    </location>
</feature>